<dbReference type="PANTHER" id="PTHR22847:SF637">
    <property type="entry name" value="WD REPEAT DOMAIN 5B"/>
    <property type="match status" value="1"/>
</dbReference>
<keyword evidence="6" id="KW-1185">Reference proteome</keyword>
<protein>
    <submittedName>
        <fullName evidence="5">WD40-repeat-containing domain protein</fullName>
    </submittedName>
</protein>
<reference evidence="5 6" key="1">
    <citation type="journal article" name="Sci. Rep.">
        <title>Genome-scale phylogenetic analyses confirm Olpidium as the closest living zoosporic fungus to the non-flagellated, terrestrial fungi.</title>
        <authorList>
            <person name="Chang Y."/>
            <person name="Rochon D."/>
            <person name="Sekimoto S."/>
            <person name="Wang Y."/>
            <person name="Chovatia M."/>
            <person name="Sandor L."/>
            <person name="Salamov A."/>
            <person name="Grigoriev I.V."/>
            <person name="Stajich J.E."/>
            <person name="Spatafora J.W."/>
        </authorList>
    </citation>
    <scope>NUCLEOTIDE SEQUENCE [LARGE SCALE GENOMIC DNA]</scope>
    <source>
        <strain evidence="5">S191</strain>
    </source>
</reference>
<organism evidence="5 6">
    <name type="scientific">Olpidium bornovanus</name>
    <dbReference type="NCBI Taxonomy" id="278681"/>
    <lineage>
        <taxon>Eukaryota</taxon>
        <taxon>Fungi</taxon>
        <taxon>Fungi incertae sedis</taxon>
        <taxon>Olpidiomycota</taxon>
        <taxon>Olpidiomycotina</taxon>
        <taxon>Olpidiomycetes</taxon>
        <taxon>Olpidiales</taxon>
        <taxon>Olpidiaceae</taxon>
        <taxon>Olpidium</taxon>
    </lineage>
</organism>
<feature type="compositionally biased region" description="Pro residues" evidence="4">
    <location>
        <begin position="1"/>
        <end position="16"/>
    </location>
</feature>
<dbReference type="SMART" id="SM00320">
    <property type="entry name" value="WD40"/>
    <property type="match status" value="2"/>
</dbReference>
<sequence length="212" mass="21181">MDRPPIQPAAGAPPAPAAGGNITDSAASPDSAAPGSPGAAASREGGSGGEKTTAAAGGSSAAGSGGRGTVSEEKDAKATAPEGGASRPVSSAAPPAAAREDSRSPNYSIRFLLAGHRRAVSSVKFSPDGAWLASACDKYVCSASDDTLLMIWNVEKKECVKTLTGHTGYVFCVNYNPAAATITVDCHPSGTMIASGAVEDDCSIRIWAREGD</sequence>
<dbReference type="PROSITE" id="PS00678">
    <property type="entry name" value="WD_REPEATS_1"/>
    <property type="match status" value="1"/>
</dbReference>
<feature type="compositionally biased region" description="Low complexity" evidence="4">
    <location>
        <begin position="85"/>
        <end position="97"/>
    </location>
</feature>
<feature type="region of interest" description="Disordered" evidence="4">
    <location>
        <begin position="1"/>
        <end position="102"/>
    </location>
</feature>
<evidence type="ECO:0000256" key="2">
    <source>
        <dbReference type="ARBA" id="ARBA00022737"/>
    </source>
</evidence>
<feature type="compositionally biased region" description="Low complexity" evidence="4">
    <location>
        <begin position="17"/>
        <end position="62"/>
    </location>
</feature>
<dbReference type="OrthoDB" id="674604at2759"/>
<dbReference type="InterPro" id="IPR015943">
    <property type="entry name" value="WD40/YVTN_repeat-like_dom_sf"/>
</dbReference>
<keyword evidence="1 3" id="KW-0853">WD repeat</keyword>
<dbReference type="PROSITE" id="PS50082">
    <property type="entry name" value="WD_REPEATS_2"/>
    <property type="match status" value="1"/>
</dbReference>
<dbReference type="InterPro" id="IPR036322">
    <property type="entry name" value="WD40_repeat_dom_sf"/>
</dbReference>
<dbReference type="AlphaFoldDB" id="A0A8H7ZT94"/>
<dbReference type="GO" id="GO:1990234">
    <property type="term" value="C:transferase complex"/>
    <property type="evidence" value="ECO:0007669"/>
    <property type="project" value="UniProtKB-ARBA"/>
</dbReference>
<evidence type="ECO:0000256" key="3">
    <source>
        <dbReference type="PROSITE-ProRule" id="PRU00221"/>
    </source>
</evidence>
<dbReference type="PANTHER" id="PTHR22847">
    <property type="entry name" value="WD40 REPEAT PROTEIN"/>
    <property type="match status" value="1"/>
</dbReference>
<accession>A0A8H7ZT94</accession>
<name>A0A8H7ZT94_9FUNG</name>
<dbReference type="Gene3D" id="2.130.10.10">
    <property type="entry name" value="YVTN repeat-like/Quinoprotein amine dehydrogenase"/>
    <property type="match status" value="1"/>
</dbReference>
<evidence type="ECO:0000256" key="1">
    <source>
        <dbReference type="ARBA" id="ARBA00022574"/>
    </source>
</evidence>
<proteinExistence type="predicted"/>
<dbReference type="Pfam" id="PF00400">
    <property type="entry name" value="WD40"/>
    <property type="match status" value="2"/>
</dbReference>
<dbReference type="SUPFAM" id="SSF50978">
    <property type="entry name" value="WD40 repeat-like"/>
    <property type="match status" value="1"/>
</dbReference>
<evidence type="ECO:0000313" key="5">
    <source>
        <dbReference type="EMBL" id="KAG5458835.1"/>
    </source>
</evidence>
<keyword evidence="2" id="KW-0677">Repeat</keyword>
<gene>
    <name evidence="5" type="ORF">BJ554DRAFT_866</name>
</gene>
<dbReference type="PROSITE" id="PS50294">
    <property type="entry name" value="WD_REPEATS_REGION"/>
    <property type="match status" value="1"/>
</dbReference>
<dbReference type="InterPro" id="IPR001680">
    <property type="entry name" value="WD40_rpt"/>
</dbReference>
<dbReference type="InterPro" id="IPR019775">
    <property type="entry name" value="WD40_repeat_CS"/>
</dbReference>
<dbReference type="EMBL" id="JAEFCI010007827">
    <property type="protein sequence ID" value="KAG5458835.1"/>
    <property type="molecule type" value="Genomic_DNA"/>
</dbReference>
<evidence type="ECO:0000256" key="4">
    <source>
        <dbReference type="SAM" id="MobiDB-lite"/>
    </source>
</evidence>
<evidence type="ECO:0000313" key="6">
    <source>
        <dbReference type="Proteomes" id="UP000673691"/>
    </source>
</evidence>
<comment type="caution">
    <text evidence="5">The sequence shown here is derived from an EMBL/GenBank/DDBJ whole genome shotgun (WGS) entry which is preliminary data.</text>
</comment>
<feature type="repeat" description="WD" evidence="3">
    <location>
        <begin position="113"/>
        <end position="162"/>
    </location>
</feature>
<dbReference type="Proteomes" id="UP000673691">
    <property type="component" value="Unassembled WGS sequence"/>
</dbReference>